<dbReference type="EMBL" id="JANUGW010000013">
    <property type="protein sequence ID" value="MCS0583400.1"/>
    <property type="molecule type" value="Genomic_DNA"/>
</dbReference>
<keyword evidence="2" id="KW-1185">Reference proteome</keyword>
<sequence>MRRLNIYSHIPFLRQKLMVYVPEDSIASRLKRTIPAEINYVFAGDTPNDVYSYEVSYQILFPVRALFEWIVKHGGLTVEDLADTSGQLFDDNKQLIPDSLIRPISGVEQMAAFGLWFIDSELEVAGPSNDEDYDEHGLNSQGWYKVDVIDHRAECLMNAYQALWYAERLSHTVELSADEKASVDKFNFSAFGRRGAVARHRPMSALRDYALSLYNPREWKSASQAAYALQGQIMEHGRTINAVLQPTNAQRTIAEWFRKKSV</sequence>
<dbReference type="Proteomes" id="UP001204151">
    <property type="component" value="Unassembled WGS sequence"/>
</dbReference>
<protein>
    <submittedName>
        <fullName evidence="1">Uncharacterized protein</fullName>
    </submittedName>
</protein>
<name>A0ABT1ZU03_9BURK</name>
<gene>
    <name evidence="1" type="ORF">NX784_17555</name>
</gene>
<accession>A0ABT1ZU03</accession>
<reference evidence="1 2" key="1">
    <citation type="submission" date="2022-08" db="EMBL/GenBank/DDBJ databases">
        <title>Reclassification of Massilia species as members of the genera Telluria, Duganella, Pseudoduganella, Mokoshia gen. nov. and Zemynaea gen. nov. using orthogonal and non-orthogonal genome-based approaches.</title>
        <authorList>
            <person name="Bowman J.P."/>
        </authorList>
    </citation>
    <scope>NUCLEOTIDE SEQUENCE [LARGE SCALE GENOMIC DNA]</scope>
    <source>
        <strain evidence="1 2">JCM 31316</strain>
    </source>
</reference>
<evidence type="ECO:0000313" key="2">
    <source>
        <dbReference type="Proteomes" id="UP001204151"/>
    </source>
</evidence>
<proteinExistence type="predicted"/>
<evidence type="ECO:0000313" key="1">
    <source>
        <dbReference type="EMBL" id="MCS0583400.1"/>
    </source>
</evidence>
<comment type="caution">
    <text evidence="1">The sequence shown here is derived from an EMBL/GenBank/DDBJ whole genome shotgun (WGS) entry which is preliminary data.</text>
</comment>
<organism evidence="1 2">
    <name type="scientific">Massilia pinisoli</name>
    <dbReference type="NCBI Taxonomy" id="1772194"/>
    <lineage>
        <taxon>Bacteria</taxon>
        <taxon>Pseudomonadati</taxon>
        <taxon>Pseudomonadota</taxon>
        <taxon>Betaproteobacteria</taxon>
        <taxon>Burkholderiales</taxon>
        <taxon>Oxalobacteraceae</taxon>
        <taxon>Telluria group</taxon>
        <taxon>Massilia</taxon>
    </lineage>
</organism>
<dbReference type="RefSeq" id="WP_258817988.1">
    <property type="nucleotide sequence ID" value="NZ_JANUGW010000013.1"/>
</dbReference>